<feature type="transmembrane region" description="Helical" evidence="1">
    <location>
        <begin position="35"/>
        <end position="56"/>
    </location>
</feature>
<evidence type="ECO:0000259" key="2">
    <source>
        <dbReference type="PROSITE" id="PS51677"/>
    </source>
</evidence>
<dbReference type="Pfam" id="PF01522">
    <property type="entry name" value="Polysacc_deac_1"/>
    <property type="match status" value="1"/>
</dbReference>
<dbReference type="GO" id="GO:0016810">
    <property type="term" value="F:hydrolase activity, acting on carbon-nitrogen (but not peptide) bonds"/>
    <property type="evidence" value="ECO:0007669"/>
    <property type="project" value="InterPro"/>
</dbReference>
<sequence length="419" mass="46856">MGDEIMAKLTKEEIYEQVKESIPEKNEGDIRKLKVVKGFIIALVAIALVLVSVFVFQSVTYTPLESGVKIEAGKTLKVEQLLKNKKGVLKKGLTEEEAKTVGKHQVVVTVGGKDYTTTVEVVDHSAPVITNTKDWVVQVHEKRDFTEGVQVTDNANGKVKLSVDTSKINKNKLGAYEITYIAKDASGNVAKKNAKVTVELDPQKQVNPPHKEKIVYLTFDDGPSQNTKPIVDILKQNGVVATFFVTAQYPGYFNMMKYAHENGNAICAHTYTHQFSIYKDEKTYFEDLDKINAVIKKYTGQNNKIIRFPGGSSNAISRHFNKGIMKRLTREVQLKGYQYVDWNVDSTDASGNNVPVAQLVKNACGTYSNDMCILMHDTGAKKTTVEALPQIIKFYKDHGYTFKAITDTSYINHHKFITN</sequence>
<comment type="caution">
    <text evidence="3">The sequence shown here is derived from an EMBL/GenBank/DDBJ whole genome shotgun (WGS) entry which is preliminary data.</text>
</comment>
<dbReference type="SUPFAM" id="SSF88713">
    <property type="entry name" value="Glycoside hydrolase/deacetylase"/>
    <property type="match status" value="1"/>
</dbReference>
<reference evidence="3 4" key="1">
    <citation type="journal article" date="2015" name="Genome Announc.">
        <title>Expanding the biotechnology potential of lactobacilli through comparative genomics of 213 strains and associated genera.</title>
        <authorList>
            <person name="Sun Z."/>
            <person name="Harris H.M."/>
            <person name="McCann A."/>
            <person name="Guo C."/>
            <person name="Argimon S."/>
            <person name="Zhang W."/>
            <person name="Yang X."/>
            <person name="Jeffery I.B."/>
            <person name="Cooney J.C."/>
            <person name="Kagawa T.F."/>
            <person name="Liu W."/>
            <person name="Song Y."/>
            <person name="Salvetti E."/>
            <person name="Wrobel A."/>
            <person name="Rasinkangas P."/>
            <person name="Parkhill J."/>
            <person name="Rea M.C."/>
            <person name="O'Sullivan O."/>
            <person name="Ritari J."/>
            <person name="Douillard F.P."/>
            <person name="Paul Ross R."/>
            <person name="Yang R."/>
            <person name="Briner A.E."/>
            <person name="Felis G.E."/>
            <person name="de Vos W.M."/>
            <person name="Barrangou R."/>
            <person name="Klaenhammer T.R."/>
            <person name="Caufield P.W."/>
            <person name="Cui Y."/>
            <person name="Zhang H."/>
            <person name="O'Toole P.W."/>
        </authorList>
    </citation>
    <scope>NUCLEOTIDE SEQUENCE [LARGE SCALE GENOMIC DNA]</scope>
    <source>
        <strain evidence="3 4">DSM 20405</strain>
    </source>
</reference>
<evidence type="ECO:0000313" key="4">
    <source>
        <dbReference type="Proteomes" id="UP000051841"/>
    </source>
</evidence>
<dbReference type="PANTHER" id="PTHR10587:SF125">
    <property type="entry name" value="POLYSACCHARIDE DEACETYLASE YHEN-RELATED"/>
    <property type="match status" value="1"/>
</dbReference>
<keyword evidence="1" id="KW-1133">Transmembrane helix</keyword>
<name>A0A0R2HEE8_9FIRM</name>
<dbReference type="InterPro" id="IPR011330">
    <property type="entry name" value="Glyco_hydro/deAcase_b/a-brl"/>
</dbReference>
<keyword evidence="4" id="KW-1185">Reference proteome</keyword>
<dbReference type="PROSITE" id="PS51677">
    <property type="entry name" value="NODB"/>
    <property type="match status" value="1"/>
</dbReference>
<dbReference type="Gene3D" id="2.60.40.10">
    <property type="entry name" value="Immunoglobulins"/>
    <property type="match status" value="1"/>
</dbReference>
<keyword evidence="1" id="KW-0472">Membrane</keyword>
<dbReference type="GO" id="GO:0005975">
    <property type="term" value="P:carbohydrate metabolic process"/>
    <property type="evidence" value="ECO:0007669"/>
    <property type="project" value="InterPro"/>
</dbReference>
<dbReference type="Proteomes" id="UP000051841">
    <property type="component" value="Unassembled WGS sequence"/>
</dbReference>
<organism evidence="3 4">
    <name type="scientific">Kandleria vitulina DSM 20405</name>
    <dbReference type="NCBI Taxonomy" id="1410657"/>
    <lineage>
        <taxon>Bacteria</taxon>
        <taxon>Bacillati</taxon>
        <taxon>Bacillota</taxon>
        <taxon>Erysipelotrichia</taxon>
        <taxon>Erysipelotrichales</taxon>
        <taxon>Coprobacillaceae</taxon>
        <taxon>Kandleria</taxon>
    </lineage>
</organism>
<accession>A0A0R2HEE8</accession>
<dbReference type="CDD" id="cd10944">
    <property type="entry name" value="CE4_SmPgdA_like"/>
    <property type="match status" value="1"/>
</dbReference>
<dbReference type="Gene3D" id="3.20.20.370">
    <property type="entry name" value="Glycoside hydrolase/deacetylase"/>
    <property type="match status" value="1"/>
</dbReference>
<dbReference type="AlphaFoldDB" id="A0A0R2HEE8"/>
<dbReference type="InterPro" id="IPR050248">
    <property type="entry name" value="Polysacc_deacetylase_ArnD"/>
</dbReference>
<dbReference type="InterPro" id="IPR002509">
    <property type="entry name" value="NODB_dom"/>
</dbReference>
<dbReference type="PANTHER" id="PTHR10587">
    <property type="entry name" value="GLYCOSYL TRANSFERASE-RELATED"/>
    <property type="match status" value="1"/>
</dbReference>
<keyword evidence="1" id="KW-0812">Transmembrane</keyword>
<dbReference type="EMBL" id="JQBL01000001">
    <property type="protein sequence ID" value="KRN51427.1"/>
    <property type="molecule type" value="Genomic_DNA"/>
</dbReference>
<evidence type="ECO:0000313" key="3">
    <source>
        <dbReference type="EMBL" id="KRN51427.1"/>
    </source>
</evidence>
<proteinExistence type="predicted"/>
<gene>
    <name evidence="3" type="ORF">IV49_GL000044</name>
</gene>
<dbReference type="InterPro" id="IPR013783">
    <property type="entry name" value="Ig-like_fold"/>
</dbReference>
<feature type="domain" description="NodB homology" evidence="2">
    <location>
        <begin position="213"/>
        <end position="403"/>
    </location>
</feature>
<evidence type="ECO:0000256" key="1">
    <source>
        <dbReference type="SAM" id="Phobius"/>
    </source>
</evidence>
<dbReference type="PATRIC" id="fig|1410657.5.peg.46"/>
<protein>
    <recommendedName>
        <fullName evidence="2">NodB homology domain-containing protein</fullName>
    </recommendedName>
</protein>